<evidence type="ECO:0000313" key="2">
    <source>
        <dbReference type="EnsemblMetazoa" id="GBRI044803-PA"/>
    </source>
</evidence>
<feature type="region of interest" description="Disordered" evidence="1">
    <location>
        <begin position="157"/>
        <end position="188"/>
    </location>
</feature>
<feature type="compositionally biased region" description="Basic residues" evidence="1">
    <location>
        <begin position="838"/>
        <end position="848"/>
    </location>
</feature>
<dbReference type="Proteomes" id="UP000091820">
    <property type="component" value="Unassembled WGS sequence"/>
</dbReference>
<feature type="compositionally biased region" description="Low complexity" evidence="1">
    <location>
        <begin position="872"/>
        <end position="882"/>
    </location>
</feature>
<feature type="compositionally biased region" description="Polar residues" evidence="1">
    <location>
        <begin position="297"/>
        <end position="311"/>
    </location>
</feature>
<feature type="region of interest" description="Disordered" evidence="1">
    <location>
        <begin position="963"/>
        <end position="995"/>
    </location>
</feature>
<feature type="region of interest" description="Disordered" evidence="1">
    <location>
        <begin position="74"/>
        <end position="93"/>
    </location>
</feature>
<keyword evidence="3" id="KW-1185">Reference proteome</keyword>
<reference evidence="2" key="2">
    <citation type="submission" date="2020-05" db="UniProtKB">
        <authorList>
            <consortium name="EnsemblMetazoa"/>
        </authorList>
    </citation>
    <scope>IDENTIFICATION</scope>
    <source>
        <strain evidence="2">IAEA</strain>
    </source>
</reference>
<dbReference type="AlphaFoldDB" id="A0A1A9X5C8"/>
<protein>
    <submittedName>
        <fullName evidence="2">Uncharacterized protein</fullName>
    </submittedName>
</protein>
<organism evidence="2 3">
    <name type="scientific">Glossina brevipalpis</name>
    <dbReference type="NCBI Taxonomy" id="37001"/>
    <lineage>
        <taxon>Eukaryota</taxon>
        <taxon>Metazoa</taxon>
        <taxon>Ecdysozoa</taxon>
        <taxon>Arthropoda</taxon>
        <taxon>Hexapoda</taxon>
        <taxon>Insecta</taxon>
        <taxon>Pterygota</taxon>
        <taxon>Neoptera</taxon>
        <taxon>Endopterygota</taxon>
        <taxon>Diptera</taxon>
        <taxon>Brachycera</taxon>
        <taxon>Muscomorpha</taxon>
        <taxon>Hippoboscoidea</taxon>
        <taxon>Glossinidae</taxon>
        <taxon>Glossina</taxon>
    </lineage>
</organism>
<feature type="compositionally biased region" description="Low complexity" evidence="1">
    <location>
        <begin position="824"/>
        <end position="837"/>
    </location>
</feature>
<dbReference type="EnsemblMetazoa" id="GBRI044803-RA">
    <property type="protein sequence ID" value="GBRI044803-PA"/>
    <property type="gene ID" value="GBRI044803"/>
</dbReference>
<sequence length="1041" mass="112746">MCIVKKFILTKENLSFNEYDPGSPSPRKKRNNSTPVKKNAAEKKQILQQLVSPAAAQTKPKVSLGELISLSESRLRGSNVDSESDVKETTFSENTGSLTSANVERVILNDPKLEKKVTFARLLSKVSAEMSSGSEVDIGPIAAKRNSSAISLPTDLQMQTSSMPPSPCTNDIRSPHSTSSNHGSDSLSSSDLALTDFGLRSIQTSASEITSTSNHQLSLGGMPLRGRIAAGSPARAKVSSADSILAMFRNLATAVPTVSNTTATATVPLSTTVFVSPSTTPTVSSPQDDAPGDDESSTSSMHTPVSFSSGPPDSPVFYRQTTTIEVPVLDVLNAHKSSSSSSSEKLLASLSKEKVRLMDSDVETTPTDTCTTSIADFNKQTNFDVGNKLSPLNITTAIAAPMKALIPSLPNITIGIEPPTPEEKQSRPRDLVIPTLTVEQPSPTKNHHPMVILPGSPPPQRASIGETSFMFPNKQQQKRLLKQYEKPTSLEYPFAPPMITVTSNMSELESDIEPLSPATKATTGNGLVPPNPVGMCYLSPFAMCTRADRTISESNLSSSGYSSMASPGPSRCGSNNPLYPNEMDEPGSGHASTNLSLHVNLLNRRRNSALPSCKENISNGKSAAGTAEGGSAERLHTQRPRSDSETFSDDILVESNDEGIGTDHVDEKLDETRLNRRRFDMFLDDEVLIEVDEPTTSATGPLLTSNTNAVTQMAQLQLPSIIVQIDGNGGEKSLSPVSSRSESPLSERASLGRFSPYFYGRKDQLPFTDSDGLYDFPSSDGKGTSNQMFSHQRRSSSKKRERKSSKCSATQSPTKQLEMPSKESLNVSSTPSSSVHICSKHCHSHHHPCPAITVTSRKSPKRRLQNRYAVASSSSSSESLNSTKDLSVRQMPRRLNSPNREKRTRRQESLSEDEIADALLRRISPSIVKEDDSIRPTCKINRLRAIGNQIRFLRRLEKSIKTRERIASPTDSCPEENTDDLDSPRASSPLLQPLSPSKTRLTLCRQKRLPSGTYGITAAALNSTTWKGTDRSLIADDLNSD</sequence>
<accession>A0A1A9X5C8</accession>
<feature type="compositionally biased region" description="Low complexity" evidence="1">
    <location>
        <begin position="984"/>
        <end position="995"/>
    </location>
</feature>
<feature type="compositionally biased region" description="Low complexity" evidence="1">
    <location>
        <begin position="620"/>
        <end position="630"/>
    </location>
</feature>
<feature type="compositionally biased region" description="Low complexity" evidence="1">
    <location>
        <begin position="274"/>
        <end position="286"/>
    </location>
</feature>
<evidence type="ECO:0000313" key="3">
    <source>
        <dbReference type="Proteomes" id="UP000091820"/>
    </source>
</evidence>
<feature type="region of interest" description="Disordered" evidence="1">
    <location>
        <begin position="274"/>
        <end position="316"/>
    </location>
</feature>
<feature type="region of interest" description="Disordered" evidence="1">
    <location>
        <begin position="554"/>
        <end position="592"/>
    </location>
</feature>
<dbReference type="STRING" id="37001.A0A1A9X5C8"/>
<evidence type="ECO:0000256" key="1">
    <source>
        <dbReference type="SAM" id="MobiDB-lite"/>
    </source>
</evidence>
<dbReference type="VEuPathDB" id="VectorBase:GBRI044803"/>
<proteinExistence type="predicted"/>
<feature type="region of interest" description="Disordered" evidence="1">
    <location>
        <begin position="770"/>
        <end position="911"/>
    </location>
</feature>
<name>A0A1A9X5C8_9MUSC</name>
<feature type="compositionally biased region" description="Polar residues" evidence="1">
    <location>
        <begin position="157"/>
        <end position="172"/>
    </location>
</feature>
<feature type="compositionally biased region" description="Polar residues" evidence="1">
    <location>
        <begin position="781"/>
        <end position="790"/>
    </location>
</feature>
<feature type="region of interest" description="Disordered" evidence="1">
    <location>
        <begin position="611"/>
        <end position="649"/>
    </location>
</feature>
<reference evidence="3" key="1">
    <citation type="submission" date="2014-03" db="EMBL/GenBank/DDBJ databases">
        <authorList>
            <person name="Aksoy S."/>
            <person name="Warren W."/>
            <person name="Wilson R.K."/>
        </authorList>
    </citation>
    <scope>NUCLEOTIDE SEQUENCE [LARGE SCALE GENOMIC DNA]</scope>
    <source>
        <strain evidence="3">IAEA</strain>
    </source>
</reference>
<feature type="compositionally biased region" description="Low complexity" evidence="1">
    <location>
        <begin position="175"/>
        <end position="188"/>
    </location>
</feature>
<feature type="region of interest" description="Disordered" evidence="1">
    <location>
        <begin position="15"/>
        <end position="38"/>
    </location>
</feature>
<feature type="compositionally biased region" description="Low complexity" evidence="1">
    <location>
        <begin position="554"/>
        <end position="570"/>
    </location>
</feature>
<feature type="compositionally biased region" description="Basic residues" evidence="1">
    <location>
        <begin position="791"/>
        <end position="805"/>
    </location>
</feature>
<feature type="compositionally biased region" description="Basic and acidic residues" evidence="1">
    <location>
        <begin position="631"/>
        <end position="644"/>
    </location>
</feature>